<dbReference type="PANTHER" id="PTHR13059">
    <property type="entry name" value="HMG-BOX TRANSCRIPTION FACTOR BBX"/>
    <property type="match status" value="1"/>
</dbReference>
<dbReference type="InterPro" id="IPR036910">
    <property type="entry name" value="HMG_box_dom_sf"/>
</dbReference>
<evidence type="ECO:0000256" key="5">
    <source>
        <dbReference type="ARBA" id="ARBA00023242"/>
    </source>
</evidence>
<accession>A0AAW2HB77</accession>
<comment type="caution">
    <text evidence="9">The sequence shown here is derived from an EMBL/GenBank/DDBJ whole genome shotgun (WGS) entry which is preliminary data.</text>
</comment>
<feature type="compositionally biased region" description="Basic and acidic residues" evidence="7">
    <location>
        <begin position="648"/>
        <end position="677"/>
    </location>
</feature>
<dbReference type="InterPro" id="IPR052412">
    <property type="entry name" value="CC-Dev_Transcription_Reg"/>
</dbReference>
<keyword evidence="2" id="KW-0805">Transcription regulation</keyword>
<dbReference type="PANTHER" id="PTHR13059:SF10">
    <property type="entry name" value="HMG BOX TRANSCRIPTION FACTOR BBX"/>
    <property type="match status" value="1"/>
</dbReference>
<dbReference type="SMART" id="SM00398">
    <property type="entry name" value="HMG"/>
    <property type="match status" value="1"/>
</dbReference>
<evidence type="ECO:0000256" key="3">
    <source>
        <dbReference type="ARBA" id="ARBA00023125"/>
    </source>
</evidence>
<feature type="DNA-binding region" description="HMG box" evidence="6">
    <location>
        <begin position="74"/>
        <end position="142"/>
    </location>
</feature>
<evidence type="ECO:0000256" key="1">
    <source>
        <dbReference type="ARBA" id="ARBA00022553"/>
    </source>
</evidence>
<dbReference type="Pfam" id="PF00505">
    <property type="entry name" value="HMG_box"/>
    <property type="match status" value="1"/>
</dbReference>
<feature type="compositionally biased region" description="Polar residues" evidence="7">
    <location>
        <begin position="18"/>
        <end position="31"/>
    </location>
</feature>
<feature type="domain" description="HMG box" evidence="8">
    <location>
        <begin position="74"/>
        <end position="142"/>
    </location>
</feature>
<evidence type="ECO:0000259" key="8">
    <source>
        <dbReference type="PROSITE" id="PS50118"/>
    </source>
</evidence>
<evidence type="ECO:0000313" key="9">
    <source>
        <dbReference type="EMBL" id="KAL0266801.1"/>
    </source>
</evidence>
<feature type="compositionally biased region" description="Polar residues" evidence="7">
    <location>
        <begin position="756"/>
        <end position="779"/>
    </location>
</feature>
<proteinExistence type="predicted"/>
<evidence type="ECO:0000256" key="2">
    <source>
        <dbReference type="ARBA" id="ARBA00023015"/>
    </source>
</evidence>
<evidence type="ECO:0000256" key="4">
    <source>
        <dbReference type="ARBA" id="ARBA00023163"/>
    </source>
</evidence>
<keyword evidence="4" id="KW-0804">Transcription</keyword>
<dbReference type="PROSITE" id="PS50118">
    <property type="entry name" value="HMG_BOX_2"/>
    <property type="match status" value="1"/>
</dbReference>
<dbReference type="GO" id="GO:0000981">
    <property type="term" value="F:DNA-binding transcription factor activity, RNA polymerase II-specific"/>
    <property type="evidence" value="ECO:0007669"/>
    <property type="project" value="TreeGrafter"/>
</dbReference>
<dbReference type="GO" id="GO:0000977">
    <property type="term" value="F:RNA polymerase II transcription regulatory region sequence-specific DNA binding"/>
    <property type="evidence" value="ECO:0007669"/>
    <property type="project" value="TreeGrafter"/>
</dbReference>
<sequence length="809" mass="91824">MEQSNCTEQEVETKQIKSESVAQSEPITSNGFAEDDSPKGTLKRKYSPSEADENEKKYAKQEDHGGGDIPAHHARRPPNGFLLFCKRHRDIVSAKNPNLENRGVTKLLGNWWKTLEEDERGKYKDLARLNKEVFIANNPQFTWYKLPAPPLRTLVTRPSNRRPPKLETSPINPAGPITPGKLADESQLGGLTNLLSSSVSPPSTPFNASPPSPTSTAPAHPKKRFLLQTRAKQDAGNSLSESDEGSDNNKAIYKGGKKSYKKKKKWNDSFSGKLCLDGESEERNAWKTDNGSPNCTQQQLIEKIVDSSFDPQKNVQNFEIQRKLDYINTEHTYQKNPGRFWQQKQKINKKEQCVPSQIVGKRDGMEQNLISPNFNNNTILMTDAETDVKKENGLNEINYSFNDTKLISDYVDTNQRQLDQSSIQTNHDRISTNNIEDGYIPDKYARKVQEDCDKTGGLEDQNKPLKVTQDADIPKNCDRDSNFQSILGKVSREIGNMINERSPESTEEMAVAKFNIQSRSDSDSDESYYDKSDTVSPPESPGGGRRSKRSCKGQRYEKFIKDSVSKKRSKNPDLYNSIEFRKAKRKKDLLNPSSDEFEMIASYEREKRGNDSDEQAQPDAADPVKEEPDSGNQCSEDLTVKQGTKASEIIKMKLEKESKLKREGDERAGKKQKESKMKLKKKPMSKVQMIKERRELHIGEFNLNEKIEELPLHSFESFLQKKRQRKKRLLCLKKEGMKNRTTKNKLDKYKNRDSRTAPNSDANVVPNKQTVSHGQSTNKPDFADLATLADAAVKLLSESEPRNMNNDEN</sequence>
<feature type="compositionally biased region" description="Basic and acidic residues" evidence="7">
    <location>
        <begin position="454"/>
        <end position="463"/>
    </location>
</feature>
<feature type="compositionally biased region" description="Pro residues" evidence="7">
    <location>
        <begin position="202"/>
        <end position="213"/>
    </location>
</feature>
<evidence type="ECO:0000256" key="7">
    <source>
        <dbReference type="SAM" id="MobiDB-lite"/>
    </source>
</evidence>
<feature type="compositionally biased region" description="Basic and acidic residues" evidence="7">
    <location>
        <begin position="732"/>
        <end position="755"/>
    </location>
</feature>
<name>A0AAW2HB77_9NEOP</name>
<dbReference type="AlphaFoldDB" id="A0AAW2HB77"/>
<protein>
    <recommendedName>
        <fullName evidence="8">HMG box domain-containing protein</fullName>
    </recommendedName>
</protein>
<dbReference type="SUPFAM" id="SSF47095">
    <property type="entry name" value="HMG-box"/>
    <property type="match status" value="1"/>
</dbReference>
<dbReference type="GO" id="GO:0005634">
    <property type="term" value="C:nucleus"/>
    <property type="evidence" value="ECO:0007669"/>
    <property type="project" value="UniProtKB-UniRule"/>
</dbReference>
<reference evidence="9" key="1">
    <citation type="journal article" date="2024" name="Gigascience">
        <title>Chromosome-level genome of the poultry shaft louse Menopon gallinae provides insight into the host-switching and adaptive evolution of parasitic lice.</title>
        <authorList>
            <person name="Xu Y."/>
            <person name="Ma L."/>
            <person name="Liu S."/>
            <person name="Liang Y."/>
            <person name="Liu Q."/>
            <person name="He Z."/>
            <person name="Tian L."/>
            <person name="Duan Y."/>
            <person name="Cai W."/>
            <person name="Li H."/>
            <person name="Song F."/>
        </authorList>
    </citation>
    <scope>NUCLEOTIDE SEQUENCE</scope>
    <source>
        <strain evidence="9">Cailab_2023a</strain>
    </source>
</reference>
<evidence type="ECO:0000256" key="6">
    <source>
        <dbReference type="PROSITE-ProRule" id="PRU00267"/>
    </source>
</evidence>
<feature type="region of interest" description="Disordered" evidence="7">
    <location>
        <begin position="454"/>
        <end position="480"/>
    </location>
</feature>
<feature type="region of interest" description="Disordered" evidence="7">
    <location>
        <begin position="1"/>
        <end position="75"/>
    </location>
</feature>
<feature type="region of interest" description="Disordered" evidence="7">
    <location>
        <begin position="515"/>
        <end position="689"/>
    </location>
</feature>
<feature type="region of interest" description="Disordered" evidence="7">
    <location>
        <begin position="730"/>
        <end position="783"/>
    </location>
</feature>
<keyword evidence="1" id="KW-0597">Phosphoprotein</keyword>
<dbReference type="Gene3D" id="1.10.30.10">
    <property type="entry name" value="High mobility group box domain"/>
    <property type="match status" value="1"/>
</dbReference>
<organism evidence="9">
    <name type="scientific">Menopon gallinae</name>
    <name type="common">poultry shaft louse</name>
    <dbReference type="NCBI Taxonomy" id="328185"/>
    <lineage>
        <taxon>Eukaryota</taxon>
        <taxon>Metazoa</taxon>
        <taxon>Ecdysozoa</taxon>
        <taxon>Arthropoda</taxon>
        <taxon>Hexapoda</taxon>
        <taxon>Insecta</taxon>
        <taxon>Pterygota</taxon>
        <taxon>Neoptera</taxon>
        <taxon>Paraneoptera</taxon>
        <taxon>Psocodea</taxon>
        <taxon>Troctomorpha</taxon>
        <taxon>Phthiraptera</taxon>
        <taxon>Amblycera</taxon>
        <taxon>Menoponidae</taxon>
        <taxon>Menopon</taxon>
    </lineage>
</organism>
<feature type="compositionally biased region" description="Basic and acidic residues" evidence="7">
    <location>
        <begin position="54"/>
        <end position="66"/>
    </location>
</feature>
<gene>
    <name evidence="9" type="ORF">PYX00_009249</name>
</gene>
<keyword evidence="5 6" id="KW-0539">Nucleus</keyword>
<keyword evidence="3 6" id="KW-0238">DNA-binding</keyword>
<feature type="region of interest" description="Disordered" evidence="7">
    <location>
        <begin position="154"/>
        <end position="258"/>
    </location>
</feature>
<dbReference type="InterPro" id="IPR009071">
    <property type="entry name" value="HMG_box_dom"/>
</dbReference>
<dbReference type="EMBL" id="JARGDH010000005">
    <property type="protein sequence ID" value="KAL0266801.1"/>
    <property type="molecule type" value="Genomic_DNA"/>
</dbReference>
<feature type="compositionally biased region" description="Basic and acidic residues" evidence="7">
    <location>
        <begin position="554"/>
        <end position="565"/>
    </location>
</feature>
<feature type="compositionally biased region" description="Polar residues" evidence="7">
    <location>
        <begin position="630"/>
        <end position="645"/>
    </location>
</feature>